<keyword evidence="4" id="KW-0804">Transcription</keyword>
<reference evidence="6" key="1">
    <citation type="submission" date="2021-02" db="EMBL/GenBank/DDBJ databases">
        <title>Genome sequence Cadophora malorum strain M34.</title>
        <authorList>
            <person name="Stefanovic E."/>
            <person name="Vu D."/>
            <person name="Scully C."/>
            <person name="Dijksterhuis J."/>
            <person name="Roader J."/>
            <person name="Houbraken J."/>
        </authorList>
    </citation>
    <scope>NUCLEOTIDE SEQUENCE</scope>
    <source>
        <strain evidence="6">M34</strain>
    </source>
</reference>
<evidence type="ECO:0000256" key="1">
    <source>
        <dbReference type="ARBA" id="ARBA00004123"/>
    </source>
</evidence>
<keyword evidence="7" id="KW-1185">Reference proteome</keyword>
<dbReference type="GO" id="GO:0005634">
    <property type="term" value="C:nucleus"/>
    <property type="evidence" value="ECO:0007669"/>
    <property type="project" value="UniProtKB-SubCell"/>
</dbReference>
<accession>A0A8H7WI59</accession>
<keyword evidence="2" id="KW-0805">Transcription regulation</keyword>
<evidence type="ECO:0000256" key="3">
    <source>
        <dbReference type="ARBA" id="ARBA00023125"/>
    </source>
</evidence>
<gene>
    <name evidence="6" type="ORF">IFR04_001347</name>
</gene>
<evidence type="ECO:0000256" key="2">
    <source>
        <dbReference type="ARBA" id="ARBA00023015"/>
    </source>
</evidence>
<dbReference type="Proteomes" id="UP000664132">
    <property type="component" value="Unassembled WGS sequence"/>
</dbReference>
<organism evidence="6 7">
    <name type="scientific">Cadophora malorum</name>
    <dbReference type="NCBI Taxonomy" id="108018"/>
    <lineage>
        <taxon>Eukaryota</taxon>
        <taxon>Fungi</taxon>
        <taxon>Dikarya</taxon>
        <taxon>Ascomycota</taxon>
        <taxon>Pezizomycotina</taxon>
        <taxon>Leotiomycetes</taxon>
        <taxon>Helotiales</taxon>
        <taxon>Ploettnerulaceae</taxon>
        <taxon>Cadophora</taxon>
    </lineage>
</organism>
<dbReference type="OrthoDB" id="39175at2759"/>
<dbReference type="EMBL" id="JAFJYH010000010">
    <property type="protein sequence ID" value="KAG4425428.1"/>
    <property type="molecule type" value="Genomic_DNA"/>
</dbReference>
<dbReference type="AlphaFoldDB" id="A0A8H7WI59"/>
<dbReference type="GO" id="GO:0000981">
    <property type="term" value="F:DNA-binding transcription factor activity, RNA polymerase II-specific"/>
    <property type="evidence" value="ECO:0007669"/>
    <property type="project" value="TreeGrafter"/>
</dbReference>
<evidence type="ECO:0000313" key="7">
    <source>
        <dbReference type="Proteomes" id="UP000664132"/>
    </source>
</evidence>
<evidence type="ECO:0000256" key="4">
    <source>
        <dbReference type="ARBA" id="ARBA00023163"/>
    </source>
</evidence>
<sequence>MKEMIHLFTQRHLPFICVFRPKDFEDTDYLIDNHLQVVYCICFVTARYLPGGKEMREKLLPEVTKVPRGVLSMQSGGAQTDELSALKCLFILLLYADLTPPSQSSNPSANSEVQFWYLKSVIEVYGTRLGLHRSLQDLRAEMRVNLEGITETRAYQKYICWLFMFGTSHYTSIVSGTPPTIHIDSSIRAAPLVLQEINGKMLSSCNCILFGQIDLNLIWEKASAQHPRLGEWWSLPDASEAVDENSVEAVLRDTDREIDAWYEKWSDYLQASEQGTFLDFTSRFTRFCIMSYAIKFFRNSPQHLTALQKDQIRRCVACANHVLEWPLSRSPIQKDRLRYVDDTACVMNSFCCLFIISVCQTYASIVPNIFDILDNVIETAQLMVDLQVGFDDSHMVHVQGAFILRRAESMRAALEGSKIIEKQDQAVITPPASTGSNVPEPPALFEGLDMMLNEEGFDAMEPLWDFSLLFPSV</sequence>
<dbReference type="PANTHER" id="PTHR31845:SF17">
    <property type="entry name" value="ZN(II)2CYS6 TRANSCRIPTION FACTOR (EUROFUNG)"/>
    <property type="match status" value="1"/>
</dbReference>
<comment type="subcellular location">
    <subcellularLocation>
        <location evidence="1">Nucleus</location>
    </subcellularLocation>
</comment>
<name>A0A8H7WI59_9HELO</name>
<evidence type="ECO:0008006" key="8">
    <source>
        <dbReference type="Google" id="ProtNLM"/>
    </source>
</evidence>
<dbReference type="GO" id="GO:0000976">
    <property type="term" value="F:transcription cis-regulatory region binding"/>
    <property type="evidence" value="ECO:0007669"/>
    <property type="project" value="TreeGrafter"/>
</dbReference>
<dbReference type="PANTHER" id="PTHR31845">
    <property type="entry name" value="FINGER DOMAIN PROTEIN, PUTATIVE-RELATED"/>
    <property type="match status" value="1"/>
</dbReference>
<proteinExistence type="predicted"/>
<comment type="caution">
    <text evidence="6">The sequence shown here is derived from an EMBL/GenBank/DDBJ whole genome shotgun (WGS) entry which is preliminary data.</text>
</comment>
<dbReference type="InterPro" id="IPR051089">
    <property type="entry name" value="prtT"/>
</dbReference>
<keyword evidence="5" id="KW-0539">Nucleus</keyword>
<protein>
    <recommendedName>
        <fullName evidence="8">Transcription factor domain-containing protein</fullName>
    </recommendedName>
</protein>
<keyword evidence="3" id="KW-0238">DNA-binding</keyword>
<dbReference type="CDD" id="cd12148">
    <property type="entry name" value="fungal_TF_MHR"/>
    <property type="match status" value="1"/>
</dbReference>
<evidence type="ECO:0000256" key="5">
    <source>
        <dbReference type="ARBA" id="ARBA00023242"/>
    </source>
</evidence>
<evidence type="ECO:0000313" key="6">
    <source>
        <dbReference type="EMBL" id="KAG4425428.1"/>
    </source>
</evidence>